<sequence length="74" mass="8305">MLLLISYKSILTHSLRSKEKSGEQPSTSNSVQHSPAPVPSTRVQDATGIINYDQAMANPEEQQVWLPSSREYFE</sequence>
<feature type="compositionally biased region" description="Polar residues" evidence="1">
    <location>
        <begin position="23"/>
        <end position="33"/>
    </location>
</feature>
<evidence type="ECO:0000313" key="3">
    <source>
        <dbReference type="Proteomes" id="UP000807342"/>
    </source>
</evidence>
<evidence type="ECO:0000256" key="1">
    <source>
        <dbReference type="SAM" id="MobiDB-lite"/>
    </source>
</evidence>
<name>A0A9P5WX25_9AGAR</name>
<dbReference type="AlphaFoldDB" id="A0A9P5WX25"/>
<evidence type="ECO:0000313" key="2">
    <source>
        <dbReference type="EMBL" id="KAF9440458.1"/>
    </source>
</evidence>
<feature type="region of interest" description="Disordered" evidence="1">
    <location>
        <begin position="15"/>
        <end position="45"/>
    </location>
</feature>
<dbReference type="Proteomes" id="UP000807342">
    <property type="component" value="Unassembled WGS sequence"/>
</dbReference>
<comment type="caution">
    <text evidence="2">The sequence shown here is derived from an EMBL/GenBank/DDBJ whole genome shotgun (WGS) entry which is preliminary data.</text>
</comment>
<dbReference type="EMBL" id="MU152513">
    <property type="protein sequence ID" value="KAF9440458.1"/>
    <property type="molecule type" value="Genomic_DNA"/>
</dbReference>
<gene>
    <name evidence="2" type="ORF">P691DRAFT_767738</name>
</gene>
<keyword evidence="3" id="KW-1185">Reference proteome</keyword>
<organism evidence="2 3">
    <name type="scientific">Macrolepiota fuliginosa MF-IS2</name>
    <dbReference type="NCBI Taxonomy" id="1400762"/>
    <lineage>
        <taxon>Eukaryota</taxon>
        <taxon>Fungi</taxon>
        <taxon>Dikarya</taxon>
        <taxon>Basidiomycota</taxon>
        <taxon>Agaricomycotina</taxon>
        <taxon>Agaricomycetes</taxon>
        <taxon>Agaricomycetidae</taxon>
        <taxon>Agaricales</taxon>
        <taxon>Agaricineae</taxon>
        <taxon>Agaricaceae</taxon>
        <taxon>Macrolepiota</taxon>
    </lineage>
</organism>
<proteinExistence type="predicted"/>
<accession>A0A9P5WX25</accession>
<protein>
    <submittedName>
        <fullName evidence="2">Uncharacterized protein</fullName>
    </submittedName>
</protein>
<reference evidence="2" key="1">
    <citation type="submission" date="2020-11" db="EMBL/GenBank/DDBJ databases">
        <authorList>
            <consortium name="DOE Joint Genome Institute"/>
            <person name="Ahrendt S."/>
            <person name="Riley R."/>
            <person name="Andreopoulos W."/>
            <person name="Labutti K."/>
            <person name="Pangilinan J."/>
            <person name="Ruiz-Duenas F.J."/>
            <person name="Barrasa J.M."/>
            <person name="Sanchez-Garcia M."/>
            <person name="Camarero S."/>
            <person name="Miyauchi S."/>
            <person name="Serrano A."/>
            <person name="Linde D."/>
            <person name="Babiker R."/>
            <person name="Drula E."/>
            <person name="Ayuso-Fernandez I."/>
            <person name="Pacheco R."/>
            <person name="Padilla G."/>
            <person name="Ferreira P."/>
            <person name="Barriuso J."/>
            <person name="Kellner H."/>
            <person name="Castanera R."/>
            <person name="Alfaro M."/>
            <person name="Ramirez L."/>
            <person name="Pisabarro A.G."/>
            <person name="Kuo A."/>
            <person name="Tritt A."/>
            <person name="Lipzen A."/>
            <person name="He G."/>
            <person name="Yan M."/>
            <person name="Ng V."/>
            <person name="Cullen D."/>
            <person name="Martin F."/>
            <person name="Rosso M.-N."/>
            <person name="Henrissat B."/>
            <person name="Hibbett D."/>
            <person name="Martinez A.T."/>
            <person name="Grigoriev I.V."/>
        </authorList>
    </citation>
    <scope>NUCLEOTIDE SEQUENCE</scope>
    <source>
        <strain evidence="2">MF-IS2</strain>
    </source>
</reference>